<dbReference type="AlphaFoldDB" id="A0A410DZM7"/>
<keyword evidence="1" id="KW-0285">Flavoprotein</keyword>
<name>A0A410DZM7_9CLOT</name>
<evidence type="ECO:0000256" key="1">
    <source>
        <dbReference type="ARBA" id="ARBA00022630"/>
    </source>
</evidence>
<reference evidence="3 4" key="1">
    <citation type="submission" date="2018-01" db="EMBL/GenBank/DDBJ databases">
        <title>Genome Sequencing and Assembly of Anaerobacter polyendosporus strain CT4.</title>
        <authorList>
            <person name="Tachaapaikoon C."/>
            <person name="Sutheeworapong S."/>
            <person name="Jenjaroenpun P."/>
            <person name="Wongsurawat T."/>
            <person name="Nookeaw I."/>
            <person name="Cheawchanlertfa P."/>
            <person name="Kosugi A."/>
            <person name="Cheevadhanarak S."/>
            <person name="Ratanakhanokchai K."/>
        </authorList>
    </citation>
    <scope>NUCLEOTIDE SEQUENCE [LARGE SCALE GENOMIC DNA]</scope>
    <source>
        <strain evidence="3 4">CT4</strain>
    </source>
</reference>
<dbReference type="SUPFAM" id="SSF63380">
    <property type="entry name" value="Riboflavin synthase domain-like"/>
    <property type="match status" value="1"/>
</dbReference>
<dbReference type="CDD" id="cd00322">
    <property type="entry name" value="FNR_like"/>
    <property type="match status" value="1"/>
</dbReference>
<sequence length="234" mass="27042">MIKHNIKVIDIVNEAKGTKTYYFERPEGFNWQEGAHTHIAHVGFDAGEKPNRDLVRHMSIMTLPSEGKIGITTRFPSSPSQYKSKLAELKIGDEVVLFKLGSVLTLRRENRPVILLSMGVGIAAMRPIILSYKNDKTNVPYVINVNVDSSKEFIYRDELDKLQDEDYNNHWVRSRKEFYEKLEQLVETEDAIYYIVGSYLFDKDVIQRLVGKNVKAENILIDKKDWSIGEFLEN</sequence>
<dbReference type="Gene3D" id="2.40.30.10">
    <property type="entry name" value="Translation factors"/>
    <property type="match status" value="1"/>
</dbReference>
<dbReference type="RefSeq" id="WP_128215249.1">
    <property type="nucleotide sequence ID" value="NZ_CP025746.1"/>
</dbReference>
<evidence type="ECO:0000313" key="4">
    <source>
        <dbReference type="Proteomes" id="UP000286268"/>
    </source>
</evidence>
<dbReference type="Proteomes" id="UP000286268">
    <property type="component" value="Chromosome"/>
</dbReference>
<dbReference type="OrthoDB" id="9796486at2"/>
<keyword evidence="4" id="KW-1185">Reference proteome</keyword>
<gene>
    <name evidence="3" type="ORF">C1I91_24470</name>
</gene>
<organism evidence="3 4">
    <name type="scientific">Clostridium manihotivorum</name>
    <dbReference type="NCBI Taxonomy" id="2320868"/>
    <lineage>
        <taxon>Bacteria</taxon>
        <taxon>Bacillati</taxon>
        <taxon>Bacillota</taxon>
        <taxon>Clostridia</taxon>
        <taxon>Eubacteriales</taxon>
        <taxon>Clostridiaceae</taxon>
        <taxon>Clostridium</taxon>
    </lineage>
</organism>
<dbReference type="KEGG" id="cmah:C1I91_24470"/>
<evidence type="ECO:0000313" key="3">
    <source>
        <dbReference type="EMBL" id="QAA34537.1"/>
    </source>
</evidence>
<dbReference type="PANTHER" id="PTHR43644">
    <property type="entry name" value="NA(+)-TRANSLOCATING NADH-QUINONE REDUCTASE SUBUNIT"/>
    <property type="match status" value="1"/>
</dbReference>
<dbReference type="SUPFAM" id="SSF52343">
    <property type="entry name" value="Ferredoxin reductase-like, C-terminal NADP-linked domain"/>
    <property type="match status" value="1"/>
</dbReference>
<accession>A0A410DZM7</accession>
<proteinExistence type="predicted"/>
<dbReference type="Gene3D" id="3.40.50.80">
    <property type="entry name" value="Nucleotide-binding domain of ferredoxin-NADP reductase (FNR) module"/>
    <property type="match status" value="1"/>
</dbReference>
<dbReference type="EMBL" id="CP025746">
    <property type="protein sequence ID" value="QAA34537.1"/>
    <property type="molecule type" value="Genomic_DNA"/>
</dbReference>
<dbReference type="PANTHER" id="PTHR43644:SF1">
    <property type="entry name" value="NAD(P)H-FLAVIN REDUCTASE"/>
    <property type="match status" value="1"/>
</dbReference>
<keyword evidence="2" id="KW-0274">FAD</keyword>
<dbReference type="InterPro" id="IPR017938">
    <property type="entry name" value="Riboflavin_synthase-like_b-brl"/>
</dbReference>
<evidence type="ECO:0000256" key="2">
    <source>
        <dbReference type="ARBA" id="ARBA00022827"/>
    </source>
</evidence>
<dbReference type="InterPro" id="IPR039261">
    <property type="entry name" value="FNR_nucleotide-bd"/>
</dbReference>
<protein>
    <submittedName>
        <fullName evidence="3">Uncharacterized protein</fullName>
    </submittedName>
</protein>